<evidence type="ECO:0000313" key="4">
    <source>
        <dbReference type="Proteomes" id="UP000677152"/>
    </source>
</evidence>
<dbReference type="InterPro" id="IPR001387">
    <property type="entry name" value="Cro/C1-type_HTH"/>
</dbReference>
<organism evidence="3 4">
    <name type="scientific">Actinosynnema pretiosum subsp. pretiosum</name>
    <dbReference type="NCBI Taxonomy" id="103721"/>
    <lineage>
        <taxon>Bacteria</taxon>
        <taxon>Bacillati</taxon>
        <taxon>Actinomycetota</taxon>
        <taxon>Actinomycetes</taxon>
        <taxon>Pseudonocardiales</taxon>
        <taxon>Pseudonocardiaceae</taxon>
        <taxon>Actinosynnema</taxon>
    </lineage>
</organism>
<accession>A0AA45R658</accession>
<dbReference type="GO" id="GO:0043531">
    <property type="term" value="F:ADP binding"/>
    <property type="evidence" value="ECO:0007669"/>
    <property type="project" value="InterPro"/>
</dbReference>
<evidence type="ECO:0000313" key="3">
    <source>
        <dbReference type="EMBL" id="QUF06676.1"/>
    </source>
</evidence>
<dbReference type="EMBL" id="CP073249">
    <property type="protein sequence ID" value="QUF06676.1"/>
    <property type="molecule type" value="Genomic_DNA"/>
</dbReference>
<dbReference type="InterPro" id="IPR010982">
    <property type="entry name" value="Lambda_DNA-bd_dom_sf"/>
</dbReference>
<dbReference type="SMART" id="SM00530">
    <property type="entry name" value="HTH_XRE"/>
    <property type="match status" value="1"/>
</dbReference>
<dbReference type="SUPFAM" id="SSF52540">
    <property type="entry name" value="P-loop containing nucleoside triphosphate hydrolases"/>
    <property type="match status" value="1"/>
</dbReference>
<dbReference type="GO" id="GO:0003677">
    <property type="term" value="F:DNA binding"/>
    <property type="evidence" value="ECO:0007669"/>
    <property type="project" value="InterPro"/>
</dbReference>
<dbReference type="PANTHER" id="PTHR47691:SF3">
    <property type="entry name" value="HTH-TYPE TRANSCRIPTIONAL REGULATOR RV0890C-RELATED"/>
    <property type="match status" value="1"/>
</dbReference>
<sequence length="470" mass="48841">MATPARPGADGLAHLAAALRDLRRRCARRDGRPQLTVRQIAARTGYAVGAVSDYLTGAALPPTDRLDELARLFGATPAEQGALATARDHVEESRRRRGPGRRAPRELPPEVWAFVGRERELGELDGLVGGLLGGLVGGASGLAALADPRDPAMPAGPTGPAELGAACTPALPGIVVVSGPAGVGKTALVVRWAHRVGRHFPDGTLYLDLRGYDVGRPVSGRAALGALLRGLGAAGPPSSAALRTELAGRRALIVLDNARDAEQVRPLLPGVPGCLVVVTSRDSAAGLVVRHGARRLDLDVLPLSESAALLTVLTGGRLDADPAAARRLALRCCGLPLALRLAAERLLATGGDAAALAEGLTAAPLDLLATTADRRTDVREVLSWSLRHLPPEAVRAFHVVGSRLGRRVDPRALAEAAGTTARRAAELLDALARAHLLRRGGGDRFTMHELLRAYAAELGEPGLTASPAPR</sequence>
<evidence type="ECO:0000259" key="2">
    <source>
        <dbReference type="PROSITE" id="PS50943"/>
    </source>
</evidence>
<dbReference type="InterPro" id="IPR027417">
    <property type="entry name" value="P-loop_NTPase"/>
</dbReference>
<dbReference type="InterPro" id="IPR003593">
    <property type="entry name" value="AAA+_ATPase"/>
</dbReference>
<dbReference type="PRINTS" id="PR00364">
    <property type="entry name" value="DISEASERSIST"/>
</dbReference>
<dbReference type="Gene3D" id="1.10.260.40">
    <property type="entry name" value="lambda repressor-like DNA-binding domains"/>
    <property type="match status" value="1"/>
</dbReference>
<dbReference type="Proteomes" id="UP000677152">
    <property type="component" value="Chromosome"/>
</dbReference>
<reference evidence="3" key="1">
    <citation type="submission" date="2021-04" db="EMBL/GenBank/DDBJ databases">
        <title>Genomic sequence of Actinosynnema pretiosum subsp. pretiosum ATCC 31280 (C-14919).</title>
        <authorList>
            <person name="Bai L."/>
            <person name="Wang X."/>
            <person name="Xiao Y."/>
        </authorList>
    </citation>
    <scope>NUCLEOTIDE SEQUENCE</scope>
    <source>
        <strain evidence="3">ATCC 31280</strain>
    </source>
</reference>
<gene>
    <name evidence="3" type="ORF">KCV87_11845</name>
</gene>
<protein>
    <recommendedName>
        <fullName evidence="2">HTH cro/C1-type domain-containing protein</fullName>
    </recommendedName>
</protein>
<dbReference type="Pfam" id="PF13560">
    <property type="entry name" value="HTH_31"/>
    <property type="match status" value="1"/>
</dbReference>
<proteinExistence type="predicted"/>
<feature type="region of interest" description="Disordered" evidence="1">
    <location>
        <begin position="80"/>
        <end position="105"/>
    </location>
</feature>
<dbReference type="AlphaFoldDB" id="A0AA45R658"/>
<evidence type="ECO:0000256" key="1">
    <source>
        <dbReference type="SAM" id="MobiDB-lite"/>
    </source>
</evidence>
<dbReference type="SUPFAM" id="SSF47413">
    <property type="entry name" value="lambda repressor-like DNA-binding domains"/>
    <property type="match status" value="1"/>
</dbReference>
<dbReference type="CDD" id="cd00093">
    <property type="entry name" value="HTH_XRE"/>
    <property type="match status" value="1"/>
</dbReference>
<dbReference type="SMART" id="SM00382">
    <property type="entry name" value="AAA"/>
    <property type="match status" value="1"/>
</dbReference>
<dbReference type="PROSITE" id="PS50943">
    <property type="entry name" value="HTH_CROC1"/>
    <property type="match status" value="1"/>
</dbReference>
<name>A0AA45R658_9PSEU</name>
<dbReference type="PANTHER" id="PTHR47691">
    <property type="entry name" value="REGULATOR-RELATED"/>
    <property type="match status" value="1"/>
</dbReference>
<feature type="domain" description="HTH cro/C1-type" evidence="2">
    <location>
        <begin position="35"/>
        <end position="80"/>
    </location>
</feature>
<dbReference type="Gene3D" id="3.40.50.300">
    <property type="entry name" value="P-loop containing nucleotide triphosphate hydrolases"/>
    <property type="match status" value="1"/>
</dbReference>